<dbReference type="CDD" id="cd11304">
    <property type="entry name" value="Cadherin_repeat"/>
    <property type="match status" value="2"/>
</dbReference>
<sequence>MSSSAYVQLDREVIERITLVVTVTDSSTPPIFTATATVSIEVLDENDNSPVFLSPPANMGFPFHQNDIQSYAFTVRENAPRYTRLSGRLEARDPDASGVANLTPKLLFCATGFQTASASVVAASIPKYSHCFSFIIKIGRNGQLHFSLRSVWALKGASGSYRHPGSGFNDMRSTPGRQLVEQRVFQITPDNGIETLIEFDREQVGMYLVDVAVRDNGTQPLATSTSLLVLILDENDNAPVWTFPADSSRQINITTADLPGTLVARLQAFDIDADEAGKVEFQVLDPNGQPMPPVTLSRGLYNSPPTTPLPNSPSVQGELMGYRTGPFYLNGSTGEILVADRLVPVSLKIRLRAIDSGQAQRLYTDTWMIINVKMDPNEFGGFLGGGRAGALNVTIILVMIAVTAIISLLLIIAIVCVRRKPARAVINNGASAETDFAGGGRVVACSPGSPFLISDPGKEALAANTWTESSKDFYPAGPGSLIIDENGQVVSSGALPYGSPLMGGGSDKTSVRCGMPPQGSLYTPVDMSEDMAGGVLAMHTFGARSAVFPLFSVFALCPRCQLLTSRQSRCFAPRLACVSSAIRGVSVICIPTMSRGHRPGGVLGSVHGSSTGIRMGGSMQYEPPPLDADSGDSGRGPSEDGNQLMMLENQRMFSPHPGFQYGTCTGFRSSSRASYGLRSASAMGAPAGVGSGAIPRPYMQNPHGNGDNCSCYVEDHFPSSSTGYTDYVDSGTHYPHASLQQSPLGSYRTFFSGSQPSPGPRRFTPGGGETTISASIGSLPRSRAPSRSTVTFQSPSVVEGGQQLIKLDLRGPGETDGGEGAFATLPPRPVPRTITNTDVSG</sequence>
<feature type="transmembrane region" description="Helical" evidence="9">
    <location>
        <begin position="395"/>
        <end position="417"/>
    </location>
</feature>
<dbReference type="STRING" id="53468.A0A158QT66"/>
<dbReference type="OrthoDB" id="6252479at2759"/>
<evidence type="ECO:0000256" key="7">
    <source>
        <dbReference type="PROSITE-ProRule" id="PRU00043"/>
    </source>
</evidence>
<protein>
    <recommendedName>
        <fullName evidence="10">Cadherin domain-containing protein</fullName>
    </recommendedName>
</protein>
<evidence type="ECO:0000256" key="3">
    <source>
        <dbReference type="ARBA" id="ARBA00022737"/>
    </source>
</evidence>
<dbReference type="PRINTS" id="PR00205">
    <property type="entry name" value="CADHERIN"/>
</dbReference>
<dbReference type="SMART" id="SM00112">
    <property type="entry name" value="CA"/>
    <property type="match status" value="3"/>
</dbReference>
<evidence type="ECO:0000256" key="5">
    <source>
        <dbReference type="ARBA" id="ARBA00022989"/>
    </source>
</evidence>
<dbReference type="AlphaFoldDB" id="A0A158QT66"/>
<dbReference type="Gene3D" id="2.60.40.60">
    <property type="entry name" value="Cadherins"/>
    <property type="match status" value="3"/>
</dbReference>
<dbReference type="InterPro" id="IPR020894">
    <property type="entry name" value="Cadherin_CS"/>
</dbReference>
<comment type="subcellular location">
    <subcellularLocation>
        <location evidence="1">Membrane</location>
    </subcellularLocation>
</comment>
<keyword evidence="6 9" id="KW-0472">Membrane</keyword>
<accession>A0A158QT66</accession>
<feature type="domain" description="Cadherin" evidence="10">
    <location>
        <begin position="9"/>
        <end position="52"/>
    </location>
</feature>
<proteinExistence type="predicted"/>
<dbReference type="InterPro" id="IPR015919">
    <property type="entry name" value="Cadherin-like_sf"/>
</dbReference>
<dbReference type="GO" id="GO:0005886">
    <property type="term" value="C:plasma membrane"/>
    <property type="evidence" value="ECO:0007669"/>
    <property type="project" value="UniProtKB-SubCell"/>
</dbReference>
<dbReference type="Proteomes" id="UP000267029">
    <property type="component" value="Unassembled WGS sequence"/>
</dbReference>
<organism evidence="11 12">
    <name type="scientific">Mesocestoides corti</name>
    <name type="common">Flatworm</name>
    <dbReference type="NCBI Taxonomy" id="53468"/>
    <lineage>
        <taxon>Eukaryota</taxon>
        <taxon>Metazoa</taxon>
        <taxon>Spiralia</taxon>
        <taxon>Lophotrochozoa</taxon>
        <taxon>Platyhelminthes</taxon>
        <taxon>Cestoda</taxon>
        <taxon>Eucestoda</taxon>
        <taxon>Cyclophyllidea</taxon>
        <taxon>Mesocestoididae</taxon>
        <taxon>Mesocestoides</taxon>
    </lineage>
</organism>
<dbReference type="PROSITE" id="PS00232">
    <property type="entry name" value="CADHERIN_1"/>
    <property type="match status" value="2"/>
</dbReference>
<evidence type="ECO:0000256" key="2">
    <source>
        <dbReference type="ARBA" id="ARBA00022692"/>
    </source>
</evidence>
<evidence type="ECO:0000313" key="12">
    <source>
        <dbReference type="Proteomes" id="UP000267029"/>
    </source>
</evidence>
<dbReference type="SUPFAM" id="SSF49313">
    <property type="entry name" value="Cadherin-like"/>
    <property type="match status" value="3"/>
</dbReference>
<keyword evidence="4 7" id="KW-0106">Calcium</keyword>
<reference evidence="11 12" key="1">
    <citation type="submission" date="2018-10" db="EMBL/GenBank/DDBJ databases">
        <authorList>
            <consortium name="Pathogen Informatics"/>
        </authorList>
    </citation>
    <scope>NUCLEOTIDE SEQUENCE [LARGE SCALE GENOMIC DNA]</scope>
</reference>
<feature type="region of interest" description="Disordered" evidence="8">
    <location>
        <begin position="614"/>
        <end position="642"/>
    </location>
</feature>
<dbReference type="GO" id="GO:0007156">
    <property type="term" value="P:homophilic cell adhesion via plasma membrane adhesion molecules"/>
    <property type="evidence" value="ECO:0007669"/>
    <property type="project" value="InterPro"/>
</dbReference>
<gene>
    <name evidence="11" type="ORF">MCOS_LOCUS2196</name>
</gene>
<evidence type="ECO:0000256" key="1">
    <source>
        <dbReference type="ARBA" id="ARBA00004370"/>
    </source>
</evidence>
<evidence type="ECO:0000256" key="8">
    <source>
        <dbReference type="SAM" id="MobiDB-lite"/>
    </source>
</evidence>
<keyword evidence="3" id="KW-0677">Repeat</keyword>
<dbReference type="InterPro" id="IPR002126">
    <property type="entry name" value="Cadherin-like_dom"/>
</dbReference>
<feature type="domain" description="Cadherin" evidence="10">
    <location>
        <begin position="67"/>
        <end position="241"/>
    </location>
</feature>
<name>A0A158QT66_MESCO</name>
<dbReference type="PANTHER" id="PTHR24026">
    <property type="entry name" value="FAT ATYPICAL CADHERIN-RELATED"/>
    <property type="match status" value="1"/>
</dbReference>
<dbReference type="PROSITE" id="PS50268">
    <property type="entry name" value="CADHERIN_2"/>
    <property type="match status" value="2"/>
</dbReference>
<dbReference type="GO" id="GO:0005509">
    <property type="term" value="F:calcium ion binding"/>
    <property type="evidence" value="ECO:0007669"/>
    <property type="project" value="UniProtKB-UniRule"/>
</dbReference>
<keyword evidence="5 9" id="KW-1133">Transmembrane helix</keyword>
<feature type="region of interest" description="Disordered" evidence="8">
    <location>
        <begin position="810"/>
        <end position="841"/>
    </location>
</feature>
<evidence type="ECO:0000259" key="10">
    <source>
        <dbReference type="PROSITE" id="PS50268"/>
    </source>
</evidence>
<dbReference type="EMBL" id="UXSR01000339">
    <property type="protein sequence ID" value="VDD76193.1"/>
    <property type="molecule type" value="Genomic_DNA"/>
</dbReference>
<keyword evidence="12" id="KW-1185">Reference proteome</keyword>
<keyword evidence="2 9" id="KW-0812">Transmembrane</keyword>
<dbReference type="PANTHER" id="PTHR24026:SF126">
    <property type="entry name" value="PROTOCADHERIN FAT 4"/>
    <property type="match status" value="1"/>
</dbReference>
<evidence type="ECO:0000256" key="9">
    <source>
        <dbReference type="SAM" id="Phobius"/>
    </source>
</evidence>
<evidence type="ECO:0000313" key="11">
    <source>
        <dbReference type="EMBL" id="VDD76193.1"/>
    </source>
</evidence>
<evidence type="ECO:0000256" key="4">
    <source>
        <dbReference type="ARBA" id="ARBA00022837"/>
    </source>
</evidence>
<evidence type="ECO:0000256" key="6">
    <source>
        <dbReference type="ARBA" id="ARBA00023136"/>
    </source>
</evidence>